<evidence type="ECO:0000256" key="13">
    <source>
        <dbReference type="SAM" id="SignalP"/>
    </source>
</evidence>
<keyword evidence="15" id="KW-1185">Reference proteome</keyword>
<feature type="signal peptide" evidence="13">
    <location>
        <begin position="1"/>
        <end position="19"/>
    </location>
</feature>
<comment type="function">
    <text evidence="1">Assembles around the rod to form the L-ring and probably protects the motor/basal body from shearing forces during rotation.</text>
</comment>
<keyword evidence="9" id="KW-0564">Palmitate</keyword>
<keyword evidence="11" id="KW-0998">Cell outer membrane</keyword>
<sequence>MTKSAAWTALLAVALAAPAAAQYRESLIDADRYRGLAADHRAYRVGDVITVFVLEVSRARSQAGVDATSELGLDANLRSPTTRYDATLGVGGGHSGGAQTVRAGEVRAQISAQVVAVDRDGRMLIEGLQTLLINGERQQIRLRGLVRPEDIAADNSVLSQRVANADIELVGVGVVSESARQSLVYRALKWLRLL</sequence>
<organism evidence="14 15">
    <name type="scientific">Lysobacter korlensis</name>
    <dbReference type="NCBI Taxonomy" id="553636"/>
    <lineage>
        <taxon>Bacteria</taxon>
        <taxon>Pseudomonadati</taxon>
        <taxon>Pseudomonadota</taxon>
        <taxon>Gammaproteobacteria</taxon>
        <taxon>Lysobacterales</taxon>
        <taxon>Lysobacteraceae</taxon>
        <taxon>Lysobacter</taxon>
    </lineage>
</organism>
<dbReference type="PANTHER" id="PTHR34933:SF1">
    <property type="entry name" value="FLAGELLAR L-RING PROTEIN"/>
    <property type="match status" value="1"/>
</dbReference>
<evidence type="ECO:0000256" key="9">
    <source>
        <dbReference type="ARBA" id="ARBA00023139"/>
    </source>
</evidence>
<evidence type="ECO:0000256" key="7">
    <source>
        <dbReference type="ARBA" id="ARBA00022729"/>
    </source>
</evidence>
<keyword evidence="12" id="KW-0449">Lipoprotein</keyword>
<keyword evidence="8" id="KW-0472">Membrane</keyword>
<keyword evidence="7 13" id="KW-0732">Signal</keyword>
<evidence type="ECO:0000256" key="1">
    <source>
        <dbReference type="ARBA" id="ARBA00002591"/>
    </source>
</evidence>
<keyword evidence="14" id="KW-0966">Cell projection</keyword>
<evidence type="ECO:0000313" key="15">
    <source>
        <dbReference type="Proteomes" id="UP001589896"/>
    </source>
</evidence>
<comment type="caution">
    <text evidence="14">The sequence shown here is derived from an EMBL/GenBank/DDBJ whole genome shotgun (WGS) entry which is preliminary data.</text>
</comment>
<evidence type="ECO:0000256" key="4">
    <source>
        <dbReference type="ARBA" id="ARBA00004635"/>
    </source>
</evidence>
<evidence type="ECO:0000256" key="3">
    <source>
        <dbReference type="ARBA" id="ARBA00004442"/>
    </source>
</evidence>
<evidence type="ECO:0000256" key="10">
    <source>
        <dbReference type="ARBA" id="ARBA00023143"/>
    </source>
</evidence>
<dbReference type="Pfam" id="PF02107">
    <property type="entry name" value="FlgH"/>
    <property type="match status" value="1"/>
</dbReference>
<dbReference type="PANTHER" id="PTHR34933">
    <property type="entry name" value="FLAGELLAR L-RING PROTEIN"/>
    <property type="match status" value="1"/>
</dbReference>
<keyword evidence="14" id="KW-0282">Flagellum</keyword>
<accession>A0ABV6RN41</accession>
<evidence type="ECO:0000313" key="14">
    <source>
        <dbReference type="EMBL" id="MFC0677979.1"/>
    </source>
</evidence>
<dbReference type="Proteomes" id="UP001589896">
    <property type="component" value="Unassembled WGS sequence"/>
</dbReference>
<protein>
    <submittedName>
        <fullName evidence="14">Flagellar basal body L-ring protein FlgH</fullName>
    </submittedName>
</protein>
<gene>
    <name evidence="14" type="ORF">ACFFGH_09010</name>
</gene>
<feature type="chain" id="PRO_5046084064" evidence="13">
    <location>
        <begin position="20"/>
        <end position="194"/>
    </location>
</feature>
<dbReference type="PRINTS" id="PR01008">
    <property type="entry name" value="FLGLRINGFLGH"/>
</dbReference>
<evidence type="ECO:0000256" key="5">
    <source>
        <dbReference type="ARBA" id="ARBA00006929"/>
    </source>
</evidence>
<evidence type="ECO:0000256" key="6">
    <source>
        <dbReference type="ARBA" id="ARBA00011439"/>
    </source>
</evidence>
<comment type="subcellular location">
    <subcellularLocation>
        <location evidence="2">Bacterial flagellum basal body</location>
    </subcellularLocation>
    <subcellularLocation>
        <location evidence="3">Cell outer membrane</location>
    </subcellularLocation>
    <subcellularLocation>
        <location evidence="4">Membrane</location>
        <topology evidence="4">Lipid-anchor</topology>
    </subcellularLocation>
</comment>
<comment type="similarity">
    <text evidence="5">Belongs to the FlgH family.</text>
</comment>
<keyword evidence="10" id="KW-0975">Bacterial flagellum</keyword>
<keyword evidence="14" id="KW-0969">Cilium</keyword>
<evidence type="ECO:0000256" key="2">
    <source>
        <dbReference type="ARBA" id="ARBA00004117"/>
    </source>
</evidence>
<dbReference type="RefSeq" id="WP_386667183.1">
    <property type="nucleotide sequence ID" value="NZ_JBHLTG010000001.1"/>
</dbReference>
<dbReference type="EMBL" id="JBHLTG010000001">
    <property type="protein sequence ID" value="MFC0677979.1"/>
    <property type="molecule type" value="Genomic_DNA"/>
</dbReference>
<reference evidence="14 15" key="1">
    <citation type="submission" date="2024-09" db="EMBL/GenBank/DDBJ databases">
        <authorList>
            <person name="Sun Q."/>
            <person name="Mori K."/>
        </authorList>
    </citation>
    <scope>NUCLEOTIDE SEQUENCE [LARGE SCALE GENOMIC DNA]</scope>
    <source>
        <strain evidence="14 15">KCTC 23076</strain>
    </source>
</reference>
<dbReference type="InterPro" id="IPR000527">
    <property type="entry name" value="Flag_Lring"/>
</dbReference>
<comment type="subunit">
    <text evidence="6">The basal body constitutes a major portion of the flagellar organelle and consists of four rings (L,P,S, and M) mounted on a central rod.</text>
</comment>
<proteinExistence type="inferred from homology"/>
<name>A0ABV6RN41_9GAMM</name>
<evidence type="ECO:0000256" key="8">
    <source>
        <dbReference type="ARBA" id="ARBA00023136"/>
    </source>
</evidence>
<evidence type="ECO:0000256" key="11">
    <source>
        <dbReference type="ARBA" id="ARBA00023237"/>
    </source>
</evidence>
<evidence type="ECO:0000256" key="12">
    <source>
        <dbReference type="ARBA" id="ARBA00023288"/>
    </source>
</evidence>